<feature type="transmembrane region" description="Helical" evidence="1">
    <location>
        <begin position="132"/>
        <end position="160"/>
    </location>
</feature>
<feature type="transmembrane region" description="Helical" evidence="1">
    <location>
        <begin position="52"/>
        <end position="72"/>
    </location>
</feature>
<keyword evidence="1" id="KW-1133">Transmembrane helix</keyword>
<accession>A0A494X5I6</accession>
<keyword evidence="3" id="KW-1185">Reference proteome</keyword>
<dbReference type="OrthoDB" id="5298483at2"/>
<dbReference type="RefSeq" id="WP_121279628.1">
    <property type="nucleotide sequence ID" value="NZ_RBZV01000008.1"/>
</dbReference>
<dbReference type="NCBIfam" id="NF041043">
    <property type="entry name" value="BPSS1780_fam"/>
    <property type="match status" value="1"/>
</dbReference>
<reference evidence="2 3" key="1">
    <citation type="submission" date="2018-10" db="EMBL/GenBank/DDBJ databases">
        <title>Paraburkholderia sp. 7MK8-2, isolated from soil.</title>
        <authorList>
            <person name="Gao Z.-H."/>
            <person name="Qiu L.-H."/>
        </authorList>
    </citation>
    <scope>NUCLEOTIDE SEQUENCE [LARGE SCALE GENOMIC DNA]</scope>
    <source>
        <strain evidence="2 3">7MK8-2</strain>
    </source>
</reference>
<evidence type="ECO:0000313" key="2">
    <source>
        <dbReference type="EMBL" id="RKP45955.1"/>
    </source>
</evidence>
<dbReference type="InterPro" id="IPR047798">
    <property type="entry name" value="BPSS1780-like"/>
</dbReference>
<feature type="transmembrane region" description="Helical" evidence="1">
    <location>
        <begin position="27"/>
        <end position="46"/>
    </location>
</feature>
<dbReference type="EMBL" id="RBZV01000008">
    <property type="protein sequence ID" value="RKP45955.1"/>
    <property type="molecule type" value="Genomic_DNA"/>
</dbReference>
<feature type="transmembrane region" description="Helical" evidence="1">
    <location>
        <begin position="93"/>
        <end position="112"/>
    </location>
</feature>
<dbReference type="AlphaFoldDB" id="A0A494X5I6"/>
<comment type="caution">
    <text evidence="2">The sequence shown here is derived from an EMBL/GenBank/DDBJ whole genome shotgun (WGS) entry which is preliminary data.</text>
</comment>
<protein>
    <recommendedName>
        <fullName evidence="4">DUF2189 domain-containing protein</fullName>
    </recommendedName>
</protein>
<organism evidence="2 3">
    <name type="scientific">Trinickia fusca</name>
    <dbReference type="NCBI Taxonomy" id="2419777"/>
    <lineage>
        <taxon>Bacteria</taxon>
        <taxon>Pseudomonadati</taxon>
        <taxon>Pseudomonadota</taxon>
        <taxon>Betaproteobacteria</taxon>
        <taxon>Burkholderiales</taxon>
        <taxon>Burkholderiaceae</taxon>
        <taxon>Trinickia</taxon>
    </lineage>
</organism>
<sequence length="229" mass="24501">MFVRTVPARQGSQWIAEAWALFKKQPAVWIALGAIDLVVTLVLDLIPFASDLTALFTVLWAGGMVAAAEHMLATGTLRVTDAIDGIRKHWQPLFTAGVFALLVQLVCDLLGQRVPGGLAMFTKAPTDYTIDSFSWFALLLYLAVAVAGAMALWLAPALIVTNGASPSDALKASFVAAYRNVWPTLVYGLFVIGLIIAGVLTLGIGLLVAGPLLYLSTYVACREIVMHGR</sequence>
<keyword evidence="1" id="KW-0472">Membrane</keyword>
<proteinExistence type="predicted"/>
<evidence type="ECO:0008006" key="4">
    <source>
        <dbReference type="Google" id="ProtNLM"/>
    </source>
</evidence>
<keyword evidence="1" id="KW-0812">Transmembrane</keyword>
<feature type="transmembrane region" description="Helical" evidence="1">
    <location>
        <begin position="181"/>
        <end position="209"/>
    </location>
</feature>
<evidence type="ECO:0000313" key="3">
    <source>
        <dbReference type="Proteomes" id="UP000280434"/>
    </source>
</evidence>
<dbReference type="Proteomes" id="UP000280434">
    <property type="component" value="Unassembled WGS sequence"/>
</dbReference>
<name>A0A494X5I6_9BURK</name>
<evidence type="ECO:0000256" key="1">
    <source>
        <dbReference type="SAM" id="Phobius"/>
    </source>
</evidence>
<gene>
    <name evidence="2" type="ORF">D7S89_18415</name>
</gene>